<protein>
    <recommendedName>
        <fullName evidence="2">SAF domain-containing protein</fullName>
    </recommendedName>
</protein>
<dbReference type="InterPro" id="IPR013974">
    <property type="entry name" value="SAF"/>
</dbReference>
<accession>A0A6J4PKJ1</accession>
<reference evidence="3" key="1">
    <citation type="submission" date="2020-02" db="EMBL/GenBank/DDBJ databases">
        <authorList>
            <person name="Meier V. D."/>
        </authorList>
    </citation>
    <scope>NUCLEOTIDE SEQUENCE</scope>
    <source>
        <strain evidence="3">AVDCRST_MAG75</strain>
    </source>
</reference>
<dbReference type="EMBL" id="CADCUO010000241">
    <property type="protein sequence ID" value="CAA9418610.1"/>
    <property type="molecule type" value="Genomic_DNA"/>
</dbReference>
<feature type="domain" description="SAF" evidence="2">
    <location>
        <begin position="39"/>
        <end position="101"/>
    </location>
</feature>
<sequence>MLDVGRVVSWHRRKLAVLAAVAAVLTAITVAAPPDPPTVQVVRAAVPLAPGSTITADEVRLEQLPESAVPREYVDQVAAVVGRTVVAGVPTGQVLTTQSTLTDHAADPGRVIAPLRLDDADVVSLLRAGDRVDVLSAAGEGGTAAVLVQRARIVTIPTPDSSDGIGLGASDSAGALVLLDVDLRAATRLAQAAVATRLSVVLRS</sequence>
<proteinExistence type="predicted"/>
<dbReference type="SMART" id="SM00858">
    <property type="entry name" value="SAF"/>
    <property type="match status" value="1"/>
</dbReference>
<dbReference type="CDD" id="cd11614">
    <property type="entry name" value="SAF_CpaB_FlgA_like"/>
    <property type="match status" value="1"/>
</dbReference>
<feature type="chain" id="PRO_5039487890" description="SAF domain-containing protein" evidence="1">
    <location>
        <begin position="32"/>
        <end position="204"/>
    </location>
</feature>
<evidence type="ECO:0000259" key="2">
    <source>
        <dbReference type="SMART" id="SM00858"/>
    </source>
</evidence>
<dbReference type="AlphaFoldDB" id="A0A6J4PKJ1"/>
<feature type="signal peptide" evidence="1">
    <location>
        <begin position="1"/>
        <end position="31"/>
    </location>
</feature>
<name>A0A6J4PKJ1_9ACTN</name>
<organism evidence="3">
    <name type="scientific">uncultured Propionibacteriaceae bacterium</name>
    <dbReference type="NCBI Taxonomy" id="257457"/>
    <lineage>
        <taxon>Bacteria</taxon>
        <taxon>Bacillati</taxon>
        <taxon>Actinomycetota</taxon>
        <taxon>Actinomycetes</taxon>
        <taxon>Propionibacteriales</taxon>
        <taxon>Propionibacteriaceae</taxon>
        <taxon>environmental samples</taxon>
    </lineage>
</organism>
<evidence type="ECO:0000313" key="3">
    <source>
        <dbReference type="EMBL" id="CAA9418610.1"/>
    </source>
</evidence>
<dbReference type="Pfam" id="PF08666">
    <property type="entry name" value="SAF"/>
    <property type="match status" value="1"/>
</dbReference>
<evidence type="ECO:0000256" key="1">
    <source>
        <dbReference type="SAM" id="SignalP"/>
    </source>
</evidence>
<keyword evidence="1" id="KW-0732">Signal</keyword>
<gene>
    <name evidence="3" type="ORF">AVDCRST_MAG75-3289</name>
</gene>
<dbReference type="Gene3D" id="3.90.1210.10">
    <property type="entry name" value="Antifreeze-like/N-acetylneuraminic acid synthase C-terminal domain"/>
    <property type="match status" value="1"/>
</dbReference>